<keyword evidence="2" id="KW-0472">Membrane</keyword>
<organism evidence="3 4">
    <name type="scientific">Pristionchus mayeri</name>
    <dbReference type="NCBI Taxonomy" id="1317129"/>
    <lineage>
        <taxon>Eukaryota</taxon>
        <taxon>Metazoa</taxon>
        <taxon>Ecdysozoa</taxon>
        <taxon>Nematoda</taxon>
        <taxon>Chromadorea</taxon>
        <taxon>Rhabditida</taxon>
        <taxon>Rhabditina</taxon>
        <taxon>Diplogasteromorpha</taxon>
        <taxon>Diplogasteroidea</taxon>
        <taxon>Neodiplogasteridae</taxon>
        <taxon>Pristionchus</taxon>
    </lineage>
</organism>
<feature type="transmembrane region" description="Helical" evidence="2">
    <location>
        <begin position="171"/>
        <end position="195"/>
    </location>
</feature>
<reference evidence="4" key="1">
    <citation type="submission" date="2022-10" db="EMBL/GenBank/DDBJ databases">
        <title>Genome assembly of Pristionchus species.</title>
        <authorList>
            <person name="Yoshida K."/>
            <person name="Sommer R.J."/>
        </authorList>
    </citation>
    <scope>NUCLEOTIDE SEQUENCE [LARGE SCALE GENOMIC DNA]</scope>
    <source>
        <strain evidence="4">RS5460</strain>
    </source>
</reference>
<dbReference type="AlphaFoldDB" id="A0AAN5CRB4"/>
<name>A0AAN5CRB4_9BILA</name>
<protein>
    <submittedName>
        <fullName evidence="3">Uncharacterized protein</fullName>
    </submittedName>
</protein>
<evidence type="ECO:0000256" key="1">
    <source>
        <dbReference type="SAM" id="MobiDB-lite"/>
    </source>
</evidence>
<dbReference type="EMBL" id="BTRK01000004">
    <property type="protein sequence ID" value="GMR49189.1"/>
    <property type="molecule type" value="Genomic_DNA"/>
</dbReference>
<comment type="caution">
    <text evidence="3">The sequence shown here is derived from an EMBL/GenBank/DDBJ whole genome shotgun (WGS) entry which is preliminary data.</text>
</comment>
<feature type="region of interest" description="Disordered" evidence="1">
    <location>
        <begin position="110"/>
        <end position="140"/>
    </location>
</feature>
<evidence type="ECO:0000256" key="2">
    <source>
        <dbReference type="SAM" id="Phobius"/>
    </source>
</evidence>
<dbReference type="Proteomes" id="UP001328107">
    <property type="component" value="Unassembled WGS sequence"/>
</dbReference>
<feature type="region of interest" description="Disordered" evidence="1">
    <location>
        <begin position="1"/>
        <end position="78"/>
    </location>
</feature>
<evidence type="ECO:0000313" key="4">
    <source>
        <dbReference type="Proteomes" id="UP001328107"/>
    </source>
</evidence>
<keyword evidence="4" id="KW-1185">Reference proteome</keyword>
<evidence type="ECO:0000313" key="3">
    <source>
        <dbReference type="EMBL" id="GMR49189.1"/>
    </source>
</evidence>
<keyword evidence="2" id="KW-1133">Transmembrane helix</keyword>
<gene>
    <name evidence="3" type="ORF">PMAYCL1PPCAC_19384</name>
</gene>
<keyword evidence="2" id="KW-0812">Transmembrane</keyword>
<proteinExistence type="predicted"/>
<accession>A0AAN5CRB4</accession>
<feature type="compositionally biased region" description="Polar residues" evidence="1">
    <location>
        <begin position="116"/>
        <end position="135"/>
    </location>
</feature>
<feature type="compositionally biased region" description="Polar residues" evidence="1">
    <location>
        <begin position="64"/>
        <end position="78"/>
    </location>
</feature>
<feature type="compositionally biased region" description="Polar residues" evidence="1">
    <location>
        <begin position="1"/>
        <end position="20"/>
    </location>
</feature>
<sequence length="273" mass="30140">MDPSLASSHYAETSQSVGTQTRRKALRSVTVQIIPASSSPSRTRPRRSLQVPSPIQEESAIPLDQTSDPPNQTVTTSIPSATALKDLVLGIVRNRLPLLGAALTGSAGQTAADAAQQETPVLNPPQAQSQPDGTNGAQGGTQVDWYQRWLETMGLVADRIRESELRWTRRAIFTASLFSLLSLVMICVAPPMIIYKLMRMRSELTPRVHHCLVHSVLFHHHLHHEYDDEDEKKRTLRETVERMFSSSRARRGTLIDVDDLIDHLQSGAIGGGE</sequence>